<keyword evidence="2" id="KW-1185">Reference proteome</keyword>
<accession>F5YC92</accession>
<dbReference type="HOGENOM" id="CLU_125010_1_0_12"/>
<gene>
    <name evidence="1" type="ordered locus">TREAZ_0480</name>
</gene>
<protein>
    <recommendedName>
        <fullName evidence="3">YkgJ family cysteine cluster protein</fullName>
    </recommendedName>
</protein>
<reference evidence="1 2" key="2">
    <citation type="journal article" date="2011" name="ISME J.">
        <title>RNA-seq reveals cooperative metabolic interactions between two termite-gut spirochete species in co-culture.</title>
        <authorList>
            <person name="Rosenthal A.Z."/>
            <person name="Matson E.G."/>
            <person name="Eldar A."/>
            <person name="Leadbetter J.R."/>
        </authorList>
    </citation>
    <scope>NUCLEOTIDE SEQUENCE [LARGE SCALE GENOMIC DNA]</scope>
    <source>
        <strain evidence="2">ATCC BAA-888 / DSM 13862 / ZAS-9</strain>
    </source>
</reference>
<dbReference type="PANTHER" id="PTHR35866">
    <property type="entry name" value="PUTATIVE-RELATED"/>
    <property type="match status" value="1"/>
</dbReference>
<dbReference type="Proteomes" id="UP000009222">
    <property type="component" value="Chromosome"/>
</dbReference>
<proteinExistence type="predicted"/>
<dbReference type="STRING" id="545695.TREAZ_0480"/>
<dbReference type="PANTHER" id="PTHR35866:SF1">
    <property type="entry name" value="YKGJ FAMILY CYSTEINE CLUSTER PROTEIN"/>
    <property type="match status" value="1"/>
</dbReference>
<dbReference type="InParanoid" id="F5YC92"/>
<sequence>MIIWNKAGPKPLHPLNFAVIIVWAMQNSKKTGDSAPFYAKGLKFSCTKCSDCCRHEPGFVFLTENDFNVLSKALLMGYTQFMETCCRWVPSPDGTERLSLRERSNLDCVLWREGCLVYEARPLQCRSFPFWPSVLRSKTAWKATAMGCPGMGHGELHSADIIEGWLEQQHKENVIIRKTSDPKGGC</sequence>
<evidence type="ECO:0008006" key="3">
    <source>
        <dbReference type="Google" id="ProtNLM"/>
    </source>
</evidence>
<dbReference type="EMBL" id="CP001841">
    <property type="protein sequence ID" value="AEF81803.1"/>
    <property type="molecule type" value="Genomic_DNA"/>
</dbReference>
<dbReference type="eggNOG" id="COG0727">
    <property type="taxonomic scope" value="Bacteria"/>
</dbReference>
<dbReference type="Pfam" id="PF03692">
    <property type="entry name" value="CxxCxxCC"/>
    <property type="match status" value="1"/>
</dbReference>
<reference evidence="2" key="1">
    <citation type="submission" date="2009-12" db="EMBL/GenBank/DDBJ databases">
        <title>Complete sequence of Treponema azotonutricium strain ZAS-9.</title>
        <authorList>
            <person name="Tetu S.G."/>
            <person name="Matson E."/>
            <person name="Ren Q."/>
            <person name="Seshadri R."/>
            <person name="Elbourne L."/>
            <person name="Hassan K.A."/>
            <person name="Durkin A."/>
            <person name="Radune D."/>
            <person name="Mohamoud Y."/>
            <person name="Shay R."/>
            <person name="Jin S."/>
            <person name="Zhang X."/>
            <person name="Lucey K."/>
            <person name="Ballor N.R."/>
            <person name="Ottesen E."/>
            <person name="Rosenthal R."/>
            <person name="Allen A."/>
            <person name="Leadbetter J.R."/>
            <person name="Paulsen I.T."/>
        </authorList>
    </citation>
    <scope>NUCLEOTIDE SEQUENCE [LARGE SCALE GENOMIC DNA]</scope>
    <source>
        <strain evidence="2">ATCC BAA-888 / DSM 13862 / ZAS-9</strain>
    </source>
</reference>
<organism evidence="1 2">
    <name type="scientific">Leadbettera azotonutricia (strain ATCC BAA-888 / DSM 13862 / ZAS-9)</name>
    <name type="common">Treponema azotonutricium</name>
    <dbReference type="NCBI Taxonomy" id="545695"/>
    <lineage>
        <taxon>Bacteria</taxon>
        <taxon>Pseudomonadati</taxon>
        <taxon>Spirochaetota</taxon>
        <taxon>Spirochaetia</taxon>
        <taxon>Spirochaetales</taxon>
        <taxon>Breznakiellaceae</taxon>
        <taxon>Leadbettera</taxon>
    </lineage>
</organism>
<evidence type="ECO:0000313" key="2">
    <source>
        <dbReference type="Proteomes" id="UP000009222"/>
    </source>
</evidence>
<dbReference type="AlphaFoldDB" id="F5YC92"/>
<dbReference type="KEGG" id="taz:TREAZ_0480"/>
<name>F5YC92_LEAAZ</name>
<dbReference type="InterPro" id="IPR005358">
    <property type="entry name" value="Puta_zinc/iron-chelating_dom"/>
</dbReference>
<evidence type="ECO:0000313" key="1">
    <source>
        <dbReference type="EMBL" id="AEF81803.1"/>
    </source>
</evidence>